<keyword evidence="1" id="KW-0479">Metal-binding</keyword>
<dbReference type="Proteomes" id="UP000596742">
    <property type="component" value="Unassembled WGS sequence"/>
</dbReference>
<dbReference type="GO" id="GO:0008270">
    <property type="term" value="F:zinc ion binding"/>
    <property type="evidence" value="ECO:0007669"/>
    <property type="project" value="UniProtKB-KW"/>
</dbReference>
<reference evidence="7" key="1">
    <citation type="submission" date="2018-11" db="EMBL/GenBank/DDBJ databases">
        <authorList>
            <person name="Alioto T."/>
            <person name="Alioto T."/>
        </authorList>
    </citation>
    <scope>NUCLEOTIDE SEQUENCE</scope>
</reference>
<name>A0A8B6BWQ3_MYTGA</name>
<organism evidence="7 8">
    <name type="scientific">Mytilus galloprovincialis</name>
    <name type="common">Mediterranean mussel</name>
    <dbReference type="NCBI Taxonomy" id="29158"/>
    <lineage>
        <taxon>Eukaryota</taxon>
        <taxon>Metazoa</taxon>
        <taxon>Spiralia</taxon>
        <taxon>Lophotrochozoa</taxon>
        <taxon>Mollusca</taxon>
        <taxon>Bivalvia</taxon>
        <taxon>Autobranchia</taxon>
        <taxon>Pteriomorphia</taxon>
        <taxon>Mytilida</taxon>
        <taxon>Mytiloidea</taxon>
        <taxon>Mytilidae</taxon>
        <taxon>Mytilinae</taxon>
        <taxon>Mytilus</taxon>
    </lineage>
</organism>
<dbReference type="Pfam" id="PF05485">
    <property type="entry name" value="THAP"/>
    <property type="match status" value="1"/>
</dbReference>
<dbReference type="SUPFAM" id="SSF57716">
    <property type="entry name" value="Glucocorticoid receptor-like (DNA-binding domain)"/>
    <property type="match status" value="1"/>
</dbReference>
<evidence type="ECO:0000313" key="8">
    <source>
        <dbReference type="Proteomes" id="UP000596742"/>
    </source>
</evidence>
<feature type="domain" description="THAP-type" evidence="6">
    <location>
        <begin position="10"/>
        <end position="103"/>
    </location>
</feature>
<keyword evidence="2 5" id="KW-0863">Zinc-finger</keyword>
<evidence type="ECO:0000313" key="7">
    <source>
        <dbReference type="EMBL" id="VDH96993.1"/>
    </source>
</evidence>
<evidence type="ECO:0000256" key="2">
    <source>
        <dbReference type="ARBA" id="ARBA00022771"/>
    </source>
</evidence>
<evidence type="ECO:0000259" key="6">
    <source>
        <dbReference type="PROSITE" id="PS50950"/>
    </source>
</evidence>
<gene>
    <name evidence="7" type="ORF">MGAL_10B004601</name>
</gene>
<evidence type="ECO:0000256" key="1">
    <source>
        <dbReference type="ARBA" id="ARBA00022723"/>
    </source>
</evidence>
<dbReference type="InterPro" id="IPR006612">
    <property type="entry name" value="THAP_Znf"/>
</dbReference>
<protein>
    <recommendedName>
        <fullName evidence="6">THAP-type domain-containing protein</fullName>
    </recommendedName>
</protein>
<dbReference type="SMART" id="SM00980">
    <property type="entry name" value="THAP"/>
    <property type="match status" value="1"/>
</dbReference>
<keyword evidence="8" id="KW-1185">Reference proteome</keyword>
<evidence type="ECO:0000256" key="4">
    <source>
        <dbReference type="ARBA" id="ARBA00023125"/>
    </source>
</evidence>
<accession>A0A8B6BWQ3</accession>
<evidence type="ECO:0000256" key="5">
    <source>
        <dbReference type="PROSITE-ProRule" id="PRU00309"/>
    </source>
</evidence>
<keyword evidence="3" id="KW-0862">Zinc</keyword>
<dbReference type="EMBL" id="UYJE01000848">
    <property type="protein sequence ID" value="VDH96993.1"/>
    <property type="molecule type" value="Genomic_DNA"/>
</dbReference>
<dbReference type="GO" id="GO:0003677">
    <property type="term" value="F:DNA binding"/>
    <property type="evidence" value="ECO:0007669"/>
    <property type="project" value="UniProtKB-UniRule"/>
</dbReference>
<evidence type="ECO:0000256" key="3">
    <source>
        <dbReference type="ARBA" id="ARBA00022833"/>
    </source>
</evidence>
<dbReference type="PROSITE" id="PS50950">
    <property type="entry name" value="ZF_THAP"/>
    <property type="match status" value="1"/>
</dbReference>
<keyword evidence="4 5" id="KW-0238">DNA-binding</keyword>
<proteinExistence type="predicted"/>
<dbReference type="AlphaFoldDB" id="A0A8B6BWQ3"/>
<dbReference type="OrthoDB" id="10020990at2759"/>
<sequence>MATSVTKRSRGKQCSVYGCFNFAFLQNGVPSGIHLFHIQKAALSDKHKRDRWCSLIKRHDGRDGFSLNDNTVVCQNHFRSEDITISLARKKWSLKPGVEPTLDSKKEGENLYLNTKSTQTEWLDDQSEFTVPPAEHNYSFTMNMLEKILTTRNIQETAKLLK</sequence>
<comment type="caution">
    <text evidence="7">The sequence shown here is derived from an EMBL/GenBank/DDBJ whole genome shotgun (WGS) entry which is preliminary data.</text>
</comment>